<name>A0ABQ3EA12_9ACTN</name>
<proteinExistence type="predicted"/>
<feature type="compositionally biased region" description="Low complexity" evidence="1">
    <location>
        <begin position="39"/>
        <end position="49"/>
    </location>
</feature>
<feature type="region of interest" description="Disordered" evidence="1">
    <location>
        <begin position="210"/>
        <end position="274"/>
    </location>
</feature>
<evidence type="ECO:0000313" key="3">
    <source>
        <dbReference type="Proteomes" id="UP000599437"/>
    </source>
</evidence>
<feature type="region of interest" description="Disordered" evidence="1">
    <location>
        <begin position="30"/>
        <end position="56"/>
    </location>
</feature>
<feature type="compositionally biased region" description="Basic and acidic residues" evidence="1">
    <location>
        <begin position="241"/>
        <end position="250"/>
    </location>
</feature>
<comment type="caution">
    <text evidence="2">The sequence shown here is derived from an EMBL/GenBank/DDBJ whole genome shotgun (WGS) entry which is preliminary data.</text>
</comment>
<dbReference type="EMBL" id="BMVO01000039">
    <property type="protein sequence ID" value="GHB31222.1"/>
    <property type="molecule type" value="Genomic_DNA"/>
</dbReference>
<dbReference type="RefSeq" id="WP_138898436.1">
    <property type="nucleotide sequence ID" value="NZ_BMVO01000039.1"/>
</dbReference>
<sequence length="344" mass="37390">MSQYLKLMEKQAAEERAAEKLAAETVAPAVPGPSAEVNPARPAAMAEPPAYRPQPFTPDLIPEPKEIEAEGELTPEETGDLANCEKAFAYADQAEWMRGKAAHAVRSRRLYRSGGRLWPEYCEEILGESESEVNRRIQQWQLARAIFQLWTRPTPASHIQALLPAVKAYGEEQLARGYVELRGWAAQNGTRVTAADLAGWVKKARSAVKEKTAPPALTGQTLAQVREDRERQPVRAVVRKQLPEPRKVAAEHAGSGPQENASMLNHPNLGDSTLNDEAVAVPSATGGDEDTEDRGIRAWTALEVLAADLTDAGVLRGASTATLTAIERTARGLADAAAEILRER</sequence>
<reference evidence="3" key="1">
    <citation type="journal article" date="2019" name="Int. J. Syst. Evol. Microbiol.">
        <title>The Global Catalogue of Microorganisms (GCM) 10K type strain sequencing project: providing services to taxonomists for standard genome sequencing and annotation.</title>
        <authorList>
            <consortium name="The Broad Institute Genomics Platform"/>
            <consortium name="The Broad Institute Genome Sequencing Center for Infectious Disease"/>
            <person name="Wu L."/>
            <person name="Ma J."/>
        </authorList>
    </citation>
    <scope>NUCLEOTIDE SEQUENCE [LARGE SCALE GENOMIC DNA]</scope>
    <source>
        <strain evidence="3">JCM 4737</strain>
    </source>
</reference>
<feature type="compositionally biased region" description="Polar residues" evidence="1">
    <location>
        <begin position="257"/>
        <end position="274"/>
    </location>
</feature>
<organism evidence="2 3">
    <name type="scientific">Streptomyces chryseus</name>
    <dbReference type="NCBI Taxonomy" id="68186"/>
    <lineage>
        <taxon>Bacteria</taxon>
        <taxon>Bacillati</taxon>
        <taxon>Actinomycetota</taxon>
        <taxon>Actinomycetes</taxon>
        <taxon>Kitasatosporales</taxon>
        <taxon>Streptomycetaceae</taxon>
        <taxon>Streptomyces</taxon>
    </lineage>
</organism>
<dbReference type="Proteomes" id="UP000599437">
    <property type="component" value="Unassembled WGS sequence"/>
</dbReference>
<gene>
    <name evidence="2" type="ORF">GCM10010346_63290</name>
</gene>
<evidence type="ECO:0000313" key="2">
    <source>
        <dbReference type="EMBL" id="GHB31222.1"/>
    </source>
</evidence>
<accession>A0ABQ3EA12</accession>
<protein>
    <submittedName>
        <fullName evidence="2">Uncharacterized protein</fullName>
    </submittedName>
</protein>
<keyword evidence="3" id="KW-1185">Reference proteome</keyword>
<evidence type="ECO:0000256" key="1">
    <source>
        <dbReference type="SAM" id="MobiDB-lite"/>
    </source>
</evidence>